<name>A0A836C7M6_9STRA</name>
<dbReference type="EMBL" id="JAFCMP010000554">
    <property type="protein sequence ID" value="KAG5175077.1"/>
    <property type="molecule type" value="Genomic_DNA"/>
</dbReference>
<accession>A0A836C7M6</accession>
<comment type="caution">
    <text evidence="2">The sequence shown here is derived from an EMBL/GenBank/DDBJ whole genome shotgun (WGS) entry which is preliminary data.</text>
</comment>
<dbReference type="PROSITE" id="PS50053">
    <property type="entry name" value="UBIQUITIN_2"/>
    <property type="match status" value="1"/>
</dbReference>
<organism evidence="2 3">
    <name type="scientific">Tribonema minus</name>
    <dbReference type="NCBI Taxonomy" id="303371"/>
    <lineage>
        <taxon>Eukaryota</taxon>
        <taxon>Sar</taxon>
        <taxon>Stramenopiles</taxon>
        <taxon>Ochrophyta</taxon>
        <taxon>PX clade</taxon>
        <taxon>Xanthophyceae</taxon>
        <taxon>Tribonematales</taxon>
        <taxon>Tribonemataceae</taxon>
        <taxon>Tribonema</taxon>
    </lineage>
</organism>
<evidence type="ECO:0000313" key="3">
    <source>
        <dbReference type="Proteomes" id="UP000664859"/>
    </source>
</evidence>
<sequence length="109" mass="11144">MAHSEEEFAALHPGPVTVRVQCPADDQGEAAAWNLTGQVVPVTLSAGVRATVKELKDALGAALGGAMPANKAQLRDGARGFLRDAATLAAYNLGGGAVVDLVPRKRGGR</sequence>
<evidence type="ECO:0000313" key="2">
    <source>
        <dbReference type="EMBL" id="KAG5175077.1"/>
    </source>
</evidence>
<dbReference type="InterPro" id="IPR029071">
    <property type="entry name" value="Ubiquitin-like_domsf"/>
</dbReference>
<dbReference type="InterPro" id="IPR035563">
    <property type="entry name" value="SF3As1_ubi"/>
</dbReference>
<dbReference type="Proteomes" id="UP000664859">
    <property type="component" value="Unassembled WGS sequence"/>
</dbReference>
<gene>
    <name evidence="2" type="ORF">JKP88DRAFT_172800</name>
</gene>
<dbReference type="CDD" id="cd01800">
    <property type="entry name" value="Ubl_SF3a120"/>
    <property type="match status" value="1"/>
</dbReference>
<dbReference type="OrthoDB" id="447637at2759"/>
<proteinExistence type="predicted"/>
<keyword evidence="3" id="KW-1185">Reference proteome</keyword>
<dbReference type="SUPFAM" id="SSF54236">
    <property type="entry name" value="Ubiquitin-like"/>
    <property type="match status" value="1"/>
</dbReference>
<protein>
    <recommendedName>
        <fullName evidence="1">Ubiquitin-like domain-containing protein</fullName>
    </recommendedName>
</protein>
<reference evidence="2" key="1">
    <citation type="submission" date="2021-02" db="EMBL/GenBank/DDBJ databases">
        <title>First Annotated Genome of the Yellow-green Alga Tribonema minus.</title>
        <authorList>
            <person name="Mahan K.M."/>
        </authorList>
    </citation>
    <scope>NUCLEOTIDE SEQUENCE</scope>
    <source>
        <strain evidence="2">UTEX B ZZ1240</strain>
    </source>
</reference>
<evidence type="ECO:0000259" key="1">
    <source>
        <dbReference type="PROSITE" id="PS50053"/>
    </source>
</evidence>
<feature type="domain" description="Ubiquitin-like" evidence="1">
    <location>
        <begin position="42"/>
        <end position="108"/>
    </location>
</feature>
<dbReference type="AlphaFoldDB" id="A0A836C7M6"/>
<dbReference type="Gene3D" id="3.10.20.90">
    <property type="entry name" value="Phosphatidylinositol 3-kinase Catalytic Subunit, Chain A, domain 1"/>
    <property type="match status" value="1"/>
</dbReference>
<dbReference type="InterPro" id="IPR000626">
    <property type="entry name" value="Ubiquitin-like_dom"/>
</dbReference>